<feature type="non-terminal residue" evidence="3">
    <location>
        <position position="92"/>
    </location>
</feature>
<dbReference type="EMBL" id="VVZE01000124">
    <property type="protein sequence ID" value="KAA5378139.1"/>
    <property type="molecule type" value="Genomic_DNA"/>
</dbReference>
<dbReference type="GO" id="GO:0016788">
    <property type="term" value="F:hydrolase activity, acting on ester bonds"/>
    <property type="evidence" value="ECO:0007669"/>
    <property type="project" value="UniProtKB-ARBA"/>
</dbReference>
<evidence type="ECO:0000256" key="1">
    <source>
        <dbReference type="SAM" id="SignalP"/>
    </source>
</evidence>
<gene>
    <name evidence="3" type="ORF">F2Y44_23180</name>
</gene>
<name>A0A642PKA1_9BACT</name>
<dbReference type="Gene3D" id="3.40.50.1110">
    <property type="entry name" value="SGNH hydrolase"/>
    <property type="match status" value="1"/>
</dbReference>
<protein>
    <submittedName>
        <fullName evidence="3">DUF4886 domain-containing protein</fullName>
    </submittedName>
</protein>
<evidence type="ECO:0000259" key="2">
    <source>
        <dbReference type="Pfam" id="PF16227"/>
    </source>
</evidence>
<feature type="signal peptide" evidence="1">
    <location>
        <begin position="1"/>
        <end position="22"/>
    </location>
</feature>
<organism evidence="3">
    <name type="scientific">Phocaeicola dorei</name>
    <dbReference type="NCBI Taxonomy" id="357276"/>
    <lineage>
        <taxon>Bacteria</taxon>
        <taxon>Pseudomonadati</taxon>
        <taxon>Bacteroidota</taxon>
        <taxon>Bacteroidia</taxon>
        <taxon>Bacteroidales</taxon>
        <taxon>Bacteroidaceae</taxon>
        <taxon>Phocaeicola</taxon>
    </lineage>
</organism>
<proteinExistence type="predicted"/>
<comment type="caution">
    <text evidence="3">The sequence shown here is derived from an EMBL/GenBank/DDBJ whole genome shotgun (WGS) entry which is preliminary data.</text>
</comment>
<dbReference type="InterPro" id="IPR032616">
    <property type="entry name" value="DUF4886"/>
</dbReference>
<accession>A0A642PKA1</accession>
<feature type="chain" id="PRO_5025011163" evidence="1">
    <location>
        <begin position="23"/>
        <end position="92"/>
    </location>
</feature>
<evidence type="ECO:0000313" key="3">
    <source>
        <dbReference type="EMBL" id="KAA5378139.1"/>
    </source>
</evidence>
<reference evidence="3" key="1">
    <citation type="journal article" date="2019" name="Nat. Med.">
        <title>A library of human gut bacterial isolates paired with longitudinal multiomics data enables mechanistic microbiome research.</title>
        <authorList>
            <person name="Poyet M."/>
            <person name="Groussin M."/>
            <person name="Gibbons S.M."/>
            <person name="Avila-Pacheco J."/>
            <person name="Jiang X."/>
            <person name="Kearney S.M."/>
            <person name="Perrotta A.R."/>
            <person name="Berdy B."/>
            <person name="Zhao S."/>
            <person name="Lieberman T.D."/>
            <person name="Swanson P.K."/>
            <person name="Smith M."/>
            <person name="Roesemann S."/>
            <person name="Alexander J.E."/>
            <person name="Rich S.A."/>
            <person name="Livny J."/>
            <person name="Vlamakis H."/>
            <person name="Clish C."/>
            <person name="Bullock K."/>
            <person name="Deik A."/>
            <person name="Scott J."/>
            <person name="Pierce K.A."/>
            <person name="Xavier R.J."/>
            <person name="Alm E.J."/>
        </authorList>
    </citation>
    <scope>NUCLEOTIDE SEQUENCE [LARGE SCALE GENOMIC DNA]</scope>
    <source>
        <strain evidence="3">BIOML-A8</strain>
    </source>
</reference>
<dbReference type="AlphaFoldDB" id="A0A642PKA1"/>
<sequence>MKKYAINILVILFLLTPFTLFANGCHANNDTIKVLAIGNSFSQDAVEQYLHELGEAEGITMIIGNMFIGGCSLERHVQNIRNNAPAYAYRKV</sequence>
<dbReference type="InterPro" id="IPR036514">
    <property type="entry name" value="SGNH_hydro_sf"/>
</dbReference>
<keyword evidence="1" id="KW-0732">Signal</keyword>
<feature type="domain" description="DUF4886" evidence="2">
    <location>
        <begin position="33"/>
        <end position="92"/>
    </location>
</feature>
<dbReference type="RefSeq" id="WP_149943156.1">
    <property type="nucleotide sequence ID" value="NZ_VVZE01000124.1"/>
</dbReference>
<dbReference type="Pfam" id="PF16227">
    <property type="entry name" value="DUF4886"/>
    <property type="match status" value="1"/>
</dbReference>